<evidence type="ECO:0000313" key="2">
    <source>
        <dbReference type="EMBL" id="KAK5638958.1"/>
    </source>
</evidence>
<proteinExistence type="predicted"/>
<evidence type="ECO:0000259" key="1">
    <source>
        <dbReference type="Pfam" id="PF00109"/>
    </source>
</evidence>
<gene>
    <name evidence="2" type="ORF">RI129_013253</name>
</gene>
<dbReference type="EMBL" id="JAVRBK010000010">
    <property type="protein sequence ID" value="KAK5638958.1"/>
    <property type="molecule type" value="Genomic_DNA"/>
</dbReference>
<name>A0AAN7V4C0_9COLE</name>
<dbReference type="InterPro" id="IPR016039">
    <property type="entry name" value="Thiolase-like"/>
</dbReference>
<evidence type="ECO:0000313" key="3">
    <source>
        <dbReference type="Proteomes" id="UP001329430"/>
    </source>
</evidence>
<dbReference type="AlphaFoldDB" id="A0AAN7V4C0"/>
<keyword evidence="3" id="KW-1185">Reference proteome</keyword>
<reference evidence="2 3" key="1">
    <citation type="journal article" date="2024" name="Insects">
        <title>An Improved Chromosome-Level Genome Assembly of the Firefly Pyrocoelia pectoralis.</title>
        <authorList>
            <person name="Fu X."/>
            <person name="Meyer-Rochow V.B."/>
            <person name="Ballantyne L."/>
            <person name="Zhu X."/>
        </authorList>
    </citation>
    <scope>NUCLEOTIDE SEQUENCE [LARGE SCALE GENOMIC DNA]</scope>
    <source>
        <strain evidence="2">XCY_ONT2</strain>
    </source>
</reference>
<comment type="caution">
    <text evidence="2">The sequence shown here is derived from an EMBL/GenBank/DDBJ whole genome shotgun (WGS) entry which is preliminary data.</text>
</comment>
<organism evidence="2 3">
    <name type="scientific">Pyrocoelia pectoralis</name>
    <dbReference type="NCBI Taxonomy" id="417401"/>
    <lineage>
        <taxon>Eukaryota</taxon>
        <taxon>Metazoa</taxon>
        <taxon>Ecdysozoa</taxon>
        <taxon>Arthropoda</taxon>
        <taxon>Hexapoda</taxon>
        <taxon>Insecta</taxon>
        <taxon>Pterygota</taxon>
        <taxon>Neoptera</taxon>
        <taxon>Endopterygota</taxon>
        <taxon>Coleoptera</taxon>
        <taxon>Polyphaga</taxon>
        <taxon>Elateriformia</taxon>
        <taxon>Elateroidea</taxon>
        <taxon>Lampyridae</taxon>
        <taxon>Lampyrinae</taxon>
        <taxon>Pyrocoelia</taxon>
    </lineage>
</organism>
<feature type="domain" description="Beta-ketoacyl synthase-like N-terminal" evidence="1">
    <location>
        <begin position="18"/>
        <end position="82"/>
    </location>
</feature>
<sequence>MVYEYKSGTTLAHPPSGEEIVITGMAGSFPESNNISEYTKNIYNKVDMVTGDNRRWPPTNPEIPHRSGKLNCIEKFDAGYFGRITFLDKNINITFRNNPYGGGSNGSDT</sequence>
<dbReference type="Gene3D" id="3.40.47.10">
    <property type="match status" value="1"/>
</dbReference>
<dbReference type="SUPFAM" id="SSF53901">
    <property type="entry name" value="Thiolase-like"/>
    <property type="match status" value="1"/>
</dbReference>
<dbReference type="GO" id="GO:0016746">
    <property type="term" value="F:acyltransferase activity"/>
    <property type="evidence" value="ECO:0007669"/>
    <property type="project" value="InterPro"/>
</dbReference>
<dbReference type="InterPro" id="IPR014030">
    <property type="entry name" value="Ketoacyl_synth_N"/>
</dbReference>
<dbReference type="Proteomes" id="UP001329430">
    <property type="component" value="Chromosome 10"/>
</dbReference>
<dbReference type="Pfam" id="PF00109">
    <property type="entry name" value="ketoacyl-synt"/>
    <property type="match status" value="1"/>
</dbReference>
<protein>
    <recommendedName>
        <fullName evidence="1">Beta-ketoacyl synthase-like N-terminal domain-containing protein</fullName>
    </recommendedName>
</protein>
<accession>A0AAN7V4C0</accession>